<feature type="compositionally biased region" description="Basic and acidic residues" evidence="10">
    <location>
        <begin position="336"/>
        <end position="350"/>
    </location>
</feature>
<evidence type="ECO:0000259" key="11">
    <source>
        <dbReference type="Pfam" id="PF00593"/>
    </source>
</evidence>
<evidence type="ECO:0000256" key="4">
    <source>
        <dbReference type="ARBA" id="ARBA00022692"/>
    </source>
</evidence>
<dbReference type="InterPro" id="IPR036942">
    <property type="entry name" value="Beta-barrel_TonB_sf"/>
</dbReference>
<evidence type="ECO:0000256" key="1">
    <source>
        <dbReference type="ARBA" id="ARBA00004571"/>
    </source>
</evidence>
<dbReference type="AlphaFoldDB" id="A0A139SLT2"/>
<dbReference type="GO" id="GO:0009279">
    <property type="term" value="C:cell outer membrane"/>
    <property type="evidence" value="ECO:0007669"/>
    <property type="project" value="UniProtKB-SubCell"/>
</dbReference>
<feature type="domain" description="TonB-dependent receptor-like beta-barrel" evidence="11">
    <location>
        <begin position="361"/>
        <end position="635"/>
    </location>
</feature>
<evidence type="ECO:0008006" key="15">
    <source>
        <dbReference type="Google" id="ProtNLM"/>
    </source>
</evidence>
<evidence type="ECO:0000256" key="8">
    <source>
        <dbReference type="PROSITE-ProRule" id="PRU01360"/>
    </source>
</evidence>
<dbReference type="InterPro" id="IPR012910">
    <property type="entry name" value="Plug_dom"/>
</dbReference>
<keyword evidence="2 8" id="KW-0813">Transport</keyword>
<dbReference type="InterPro" id="IPR039426">
    <property type="entry name" value="TonB-dep_rcpt-like"/>
</dbReference>
<protein>
    <recommendedName>
        <fullName evidence="15">TonB-dependent receptor</fullName>
    </recommendedName>
</protein>
<evidence type="ECO:0000259" key="12">
    <source>
        <dbReference type="Pfam" id="PF07715"/>
    </source>
</evidence>
<keyword evidence="7 8" id="KW-0998">Cell outer membrane</keyword>
<dbReference type="STRING" id="1548208.AXK12_05145"/>
<dbReference type="PROSITE" id="PS52016">
    <property type="entry name" value="TONB_DEPENDENT_REC_3"/>
    <property type="match status" value="1"/>
</dbReference>
<evidence type="ECO:0000256" key="2">
    <source>
        <dbReference type="ARBA" id="ARBA00022448"/>
    </source>
</evidence>
<dbReference type="InterPro" id="IPR037066">
    <property type="entry name" value="Plug_dom_sf"/>
</dbReference>
<feature type="domain" description="TonB-dependent receptor plug" evidence="12">
    <location>
        <begin position="84"/>
        <end position="187"/>
    </location>
</feature>
<evidence type="ECO:0000313" key="14">
    <source>
        <dbReference type="Proteomes" id="UP000071392"/>
    </source>
</evidence>
<evidence type="ECO:0000256" key="3">
    <source>
        <dbReference type="ARBA" id="ARBA00022452"/>
    </source>
</evidence>
<keyword evidence="4 8" id="KW-0812">Transmembrane</keyword>
<dbReference type="GO" id="GO:0015344">
    <property type="term" value="F:siderophore uptake transmembrane transporter activity"/>
    <property type="evidence" value="ECO:0007669"/>
    <property type="project" value="TreeGrafter"/>
</dbReference>
<dbReference type="SUPFAM" id="SSF56935">
    <property type="entry name" value="Porins"/>
    <property type="match status" value="1"/>
</dbReference>
<feature type="non-terminal residue" evidence="13">
    <location>
        <position position="656"/>
    </location>
</feature>
<dbReference type="Gene3D" id="2.40.170.20">
    <property type="entry name" value="TonB-dependent receptor, beta-barrel domain"/>
    <property type="match status" value="1"/>
</dbReference>
<dbReference type="Pfam" id="PF07715">
    <property type="entry name" value="Plug"/>
    <property type="match status" value="1"/>
</dbReference>
<evidence type="ECO:0000256" key="7">
    <source>
        <dbReference type="ARBA" id="ARBA00023237"/>
    </source>
</evidence>
<sequence>MIVVAVPRRSLAAARYAYTQTDHDTMPRFRLSLLVLSGALALAQLPAATRAADATETRPLGDDAPLALERVVVSTSPLARTLGEVSQPVSLLEGHRLAQHQSPTLGELLSGEPGIASTYFGPGASRPIVRGIGGDRLKVLENHIGTIDASATSPDHAVSLDPLLVERVEVVRGPAALLYGGNAIGGVVNVITGRIPSALPNSPITGRVEARSHSANREESAGAVIEGAAGDFAWHIDGFLRDTKDLKIPHFAESQRKRIADGSDPAEADYRRVPNTEIESDGGSVGLSWIRESGYIGIAWSGFNSLYGVPGHAHSHGDHDHHSHGHDEDDDDHDDHDDHDHGDEAHEDEAVKIDLVQRRFDLAGEINRELGLLRGAKFALGFADYRHQELADGEVDTVFKNRGYDARLELLHREIAGTNGALGWHGSESRFEAIGAEAFVPPSRTTNHALFILEEKPIGPVALQLGGRLESQKIKLRNGSGRSRKDLLASVSAGALWKLSEDWSLGLAASRNERGPGAQERYANGPHIGTRAYEIGSPHLSIETSTALDLTLRKRTGRVTGALTGFVNRFDGYVFEQPTGQVAIAHGDHFHFEPDTHPDAAEGLTIYRYAQTDARFLGLEAELSAHLYEGSLGRLDLHLATDAVRGKNLKDGGSDL</sequence>
<keyword evidence="6 8" id="KW-0472">Membrane</keyword>
<dbReference type="InterPro" id="IPR000531">
    <property type="entry name" value="Beta-barrel_TonB"/>
</dbReference>
<dbReference type="Gene3D" id="2.170.130.10">
    <property type="entry name" value="TonB-dependent receptor, plug domain"/>
    <property type="match status" value="1"/>
</dbReference>
<organism evidence="13 14">
    <name type="scientific">Cephaloticoccus capnophilus</name>
    <dbReference type="NCBI Taxonomy" id="1548208"/>
    <lineage>
        <taxon>Bacteria</taxon>
        <taxon>Pseudomonadati</taxon>
        <taxon>Verrucomicrobiota</taxon>
        <taxon>Opitutia</taxon>
        <taxon>Opitutales</taxon>
        <taxon>Opitutaceae</taxon>
        <taxon>Cephaloticoccus</taxon>
    </lineage>
</organism>
<feature type="compositionally biased region" description="Basic and acidic residues" evidence="10">
    <location>
        <begin position="315"/>
        <end position="327"/>
    </location>
</feature>
<gene>
    <name evidence="13" type="ORF">AXK12_05145</name>
</gene>
<accession>A0A139SLT2</accession>
<comment type="similarity">
    <text evidence="8 9">Belongs to the TonB-dependent receptor family.</text>
</comment>
<dbReference type="PANTHER" id="PTHR30069">
    <property type="entry name" value="TONB-DEPENDENT OUTER MEMBRANE RECEPTOR"/>
    <property type="match status" value="1"/>
</dbReference>
<keyword evidence="3 8" id="KW-1134">Transmembrane beta strand</keyword>
<evidence type="ECO:0000256" key="9">
    <source>
        <dbReference type="RuleBase" id="RU003357"/>
    </source>
</evidence>
<dbReference type="EMBL" id="LSZP01000039">
    <property type="protein sequence ID" value="KXU35508.1"/>
    <property type="molecule type" value="Genomic_DNA"/>
</dbReference>
<comment type="subcellular location">
    <subcellularLocation>
        <location evidence="1 8">Cell outer membrane</location>
        <topology evidence="1 8">Multi-pass membrane protein</topology>
    </subcellularLocation>
</comment>
<comment type="caution">
    <text evidence="13">The sequence shown here is derived from an EMBL/GenBank/DDBJ whole genome shotgun (WGS) entry which is preliminary data.</text>
</comment>
<proteinExistence type="inferred from homology"/>
<reference evidence="13 14" key="1">
    <citation type="submission" date="2016-02" db="EMBL/GenBank/DDBJ databases">
        <authorList>
            <person name="Wen L."/>
            <person name="He K."/>
            <person name="Yang H."/>
        </authorList>
    </citation>
    <scope>NUCLEOTIDE SEQUENCE [LARGE SCALE GENOMIC DNA]</scope>
    <source>
        <strain evidence="13 14">CV41</strain>
    </source>
</reference>
<evidence type="ECO:0000256" key="6">
    <source>
        <dbReference type="ARBA" id="ARBA00023136"/>
    </source>
</evidence>
<name>A0A139SLT2_9BACT</name>
<evidence type="ECO:0000313" key="13">
    <source>
        <dbReference type="EMBL" id="KXU35508.1"/>
    </source>
</evidence>
<feature type="region of interest" description="Disordered" evidence="10">
    <location>
        <begin position="312"/>
        <end position="350"/>
    </location>
</feature>
<dbReference type="GO" id="GO:0044718">
    <property type="term" value="P:siderophore transmembrane transport"/>
    <property type="evidence" value="ECO:0007669"/>
    <property type="project" value="TreeGrafter"/>
</dbReference>
<evidence type="ECO:0000256" key="10">
    <source>
        <dbReference type="SAM" id="MobiDB-lite"/>
    </source>
</evidence>
<dbReference type="Pfam" id="PF00593">
    <property type="entry name" value="TonB_dep_Rec_b-barrel"/>
    <property type="match status" value="1"/>
</dbReference>
<dbReference type="PANTHER" id="PTHR30069:SF40">
    <property type="entry name" value="TONB-DEPENDENT RECEPTOR NMB0964-RELATED"/>
    <property type="match status" value="1"/>
</dbReference>
<keyword evidence="14" id="KW-1185">Reference proteome</keyword>
<keyword evidence="5 9" id="KW-0798">TonB box</keyword>
<dbReference type="Proteomes" id="UP000071392">
    <property type="component" value="Unassembled WGS sequence"/>
</dbReference>
<evidence type="ECO:0000256" key="5">
    <source>
        <dbReference type="ARBA" id="ARBA00023077"/>
    </source>
</evidence>
<feature type="region of interest" description="Disordered" evidence="10">
    <location>
        <begin position="257"/>
        <end position="284"/>
    </location>
</feature>